<dbReference type="Pfam" id="PF00010">
    <property type="entry name" value="HLH"/>
    <property type="match status" value="1"/>
</dbReference>
<dbReference type="Proteomes" id="UP000297716">
    <property type="component" value="Unassembled WGS sequence"/>
</dbReference>
<feature type="compositionally biased region" description="Basic and acidic residues" evidence="1">
    <location>
        <begin position="1"/>
        <end position="16"/>
    </location>
</feature>
<organism evidence="3 4">
    <name type="scientific">Xylaria hypoxylon</name>
    <dbReference type="NCBI Taxonomy" id="37992"/>
    <lineage>
        <taxon>Eukaryota</taxon>
        <taxon>Fungi</taxon>
        <taxon>Dikarya</taxon>
        <taxon>Ascomycota</taxon>
        <taxon>Pezizomycotina</taxon>
        <taxon>Sordariomycetes</taxon>
        <taxon>Xylariomycetidae</taxon>
        <taxon>Xylariales</taxon>
        <taxon>Xylariaceae</taxon>
        <taxon>Xylaria</taxon>
    </lineage>
</organism>
<dbReference type="OrthoDB" id="8964853at2759"/>
<name>A0A4Z0YP93_9PEZI</name>
<reference evidence="3 4" key="1">
    <citation type="submission" date="2019-03" db="EMBL/GenBank/DDBJ databases">
        <title>Draft genome sequence of Xylaria hypoxylon DSM 108379, a ubiquitous saprotrophic-parasitic fungi on hardwood.</title>
        <authorList>
            <person name="Buettner E."/>
            <person name="Leonhardt S."/>
            <person name="Gebauer A.M."/>
            <person name="Liers C."/>
            <person name="Hofrichter M."/>
            <person name="Kellner H."/>
        </authorList>
    </citation>
    <scope>NUCLEOTIDE SEQUENCE [LARGE SCALE GENOMIC DNA]</scope>
    <source>
        <strain evidence="3 4">DSM 108379</strain>
    </source>
</reference>
<accession>A0A4Z0YP93</accession>
<comment type="caution">
    <text evidence="3">The sequence shown here is derived from an EMBL/GenBank/DDBJ whole genome shotgun (WGS) entry which is preliminary data.</text>
</comment>
<feature type="domain" description="BHLH" evidence="2">
    <location>
        <begin position="48"/>
        <end position="102"/>
    </location>
</feature>
<dbReference type="STRING" id="37992.A0A4Z0YP93"/>
<dbReference type="EMBL" id="SKBN01000289">
    <property type="protein sequence ID" value="TGJ79416.1"/>
    <property type="molecule type" value="Genomic_DNA"/>
</dbReference>
<dbReference type="SMART" id="SM00353">
    <property type="entry name" value="HLH"/>
    <property type="match status" value="1"/>
</dbReference>
<keyword evidence="4" id="KW-1185">Reference proteome</keyword>
<sequence length="297" mass="32745">MSSSGHDDEPSPERLAKNPVGVGVGVGVGGTTNTRRVKKKRVRNFTEDDRAAHRIFEKSRREAFKEALTNLASLLPALADTEPQRLSKHVVVDESITFIRAQHEQIRTVAEHLETVKIERDELLAELNHWRSGAGIERRQTNTINQPAIHRRDTSATSEAIILGAVPAALQPTDSPMRIIGEAAPPFTNTLHEPNPTPLPTDSNASMHWESFEPQIHPFTSHVQRENGPTSMGNADPTQLSTYQTPQSPIISQFNVDRGQHGAVFLPFESPQPFNAGGFQADTFMPNAVPLPDYIPP</sequence>
<dbReference type="InterPro" id="IPR011598">
    <property type="entry name" value="bHLH_dom"/>
</dbReference>
<evidence type="ECO:0000256" key="1">
    <source>
        <dbReference type="SAM" id="MobiDB-lite"/>
    </source>
</evidence>
<dbReference type="AlphaFoldDB" id="A0A4Z0YP93"/>
<dbReference type="GO" id="GO:0046983">
    <property type="term" value="F:protein dimerization activity"/>
    <property type="evidence" value="ECO:0007669"/>
    <property type="project" value="InterPro"/>
</dbReference>
<proteinExistence type="predicted"/>
<protein>
    <recommendedName>
        <fullName evidence="2">BHLH domain-containing protein</fullName>
    </recommendedName>
</protein>
<evidence type="ECO:0000259" key="2">
    <source>
        <dbReference type="PROSITE" id="PS50888"/>
    </source>
</evidence>
<evidence type="ECO:0000313" key="4">
    <source>
        <dbReference type="Proteomes" id="UP000297716"/>
    </source>
</evidence>
<evidence type="ECO:0000313" key="3">
    <source>
        <dbReference type="EMBL" id="TGJ79416.1"/>
    </source>
</evidence>
<feature type="region of interest" description="Disordered" evidence="1">
    <location>
        <begin position="1"/>
        <end position="35"/>
    </location>
</feature>
<gene>
    <name evidence="3" type="ORF">E0Z10_g9346</name>
</gene>
<dbReference type="SUPFAM" id="SSF47459">
    <property type="entry name" value="HLH, helix-loop-helix DNA-binding domain"/>
    <property type="match status" value="1"/>
</dbReference>
<dbReference type="PROSITE" id="PS50888">
    <property type="entry name" value="BHLH"/>
    <property type="match status" value="1"/>
</dbReference>
<dbReference type="Gene3D" id="4.10.280.10">
    <property type="entry name" value="Helix-loop-helix DNA-binding domain"/>
    <property type="match status" value="1"/>
</dbReference>
<dbReference type="InterPro" id="IPR036638">
    <property type="entry name" value="HLH_DNA-bd_sf"/>
</dbReference>